<dbReference type="EMBL" id="CARXXK010000001">
    <property type="protein sequence ID" value="CAI6347466.1"/>
    <property type="molecule type" value="Genomic_DNA"/>
</dbReference>
<organism evidence="1 4">
    <name type="scientific">Macrosiphum euphorbiae</name>
    <name type="common">potato aphid</name>
    <dbReference type="NCBI Taxonomy" id="13131"/>
    <lineage>
        <taxon>Eukaryota</taxon>
        <taxon>Metazoa</taxon>
        <taxon>Ecdysozoa</taxon>
        <taxon>Arthropoda</taxon>
        <taxon>Hexapoda</taxon>
        <taxon>Insecta</taxon>
        <taxon>Pterygota</taxon>
        <taxon>Neoptera</taxon>
        <taxon>Paraneoptera</taxon>
        <taxon>Hemiptera</taxon>
        <taxon>Sternorrhyncha</taxon>
        <taxon>Aphidomorpha</taxon>
        <taxon>Aphidoidea</taxon>
        <taxon>Aphididae</taxon>
        <taxon>Macrosiphini</taxon>
        <taxon>Macrosiphum</taxon>
    </lineage>
</organism>
<dbReference type="EMBL" id="CARXXK010000001">
    <property type="protein sequence ID" value="CAI6345646.1"/>
    <property type="molecule type" value="Genomic_DNA"/>
</dbReference>
<evidence type="ECO:0000313" key="4">
    <source>
        <dbReference type="Proteomes" id="UP001160148"/>
    </source>
</evidence>
<evidence type="ECO:0000313" key="1">
    <source>
        <dbReference type="EMBL" id="CAI6345646.1"/>
    </source>
</evidence>
<proteinExistence type="predicted"/>
<comment type="caution">
    <text evidence="1">The sequence shown here is derived from an EMBL/GenBank/DDBJ whole genome shotgun (WGS) entry which is preliminary data.</text>
</comment>
<accession>A0AAV0VV90</accession>
<gene>
    <name evidence="3" type="ORF">MEUPH1_LOCUS17732</name>
    <name evidence="1" type="ORF">MEUPH1_LOCUS2631</name>
    <name evidence="2" type="ORF">MEUPH1_LOCUS4254</name>
</gene>
<dbReference type="Proteomes" id="UP001160148">
    <property type="component" value="Unassembled WGS sequence"/>
</dbReference>
<evidence type="ECO:0000313" key="3">
    <source>
        <dbReference type="EMBL" id="CAI6362682.1"/>
    </source>
</evidence>
<dbReference type="EMBL" id="CARXXK010000003">
    <property type="protein sequence ID" value="CAI6362682.1"/>
    <property type="molecule type" value="Genomic_DNA"/>
</dbReference>
<protein>
    <submittedName>
        <fullName evidence="1">Uncharacterized protein</fullName>
    </submittedName>
</protein>
<name>A0AAV0VV90_9HEMI</name>
<sequence length="144" mass="17162">MSADSFHHQIELSMKHMGKIYDFCDYEKSIKNSNKGHVDVKVLDGKDFYDWKSECSLYKLNKQINRPMLNSIVHIRAERGLKYLLYKCTYDEYTPYQMLDFLKLSFIKKDIEKPQQKNELRGIHPEKKQSIIKTLVPLMPKSRQ</sequence>
<keyword evidence="4" id="KW-1185">Reference proteome</keyword>
<dbReference type="AlphaFoldDB" id="A0AAV0VV90"/>
<reference evidence="1 4" key="1">
    <citation type="submission" date="2023-01" db="EMBL/GenBank/DDBJ databases">
        <authorList>
            <person name="Whitehead M."/>
        </authorList>
    </citation>
    <scope>NUCLEOTIDE SEQUENCE [LARGE SCALE GENOMIC DNA]</scope>
</reference>
<evidence type="ECO:0000313" key="2">
    <source>
        <dbReference type="EMBL" id="CAI6347466.1"/>
    </source>
</evidence>